<dbReference type="SUPFAM" id="SSF53474">
    <property type="entry name" value="alpha/beta-Hydrolases"/>
    <property type="match status" value="1"/>
</dbReference>
<reference evidence="2 3" key="1">
    <citation type="submission" date="2023-07" db="EMBL/GenBank/DDBJ databases">
        <title>Sorghum-associated microbial communities from plants grown in Nebraska, USA.</title>
        <authorList>
            <person name="Schachtman D."/>
        </authorList>
    </citation>
    <scope>NUCLEOTIDE SEQUENCE [LARGE SCALE GENOMIC DNA]</scope>
    <source>
        <strain evidence="2 3">BE211</strain>
    </source>
</reference>
<dbReference type="Proteomes" id="UP001258181">
    <property type="component" value="Unassembled WGS sequence"/>
</dbReference>
<organism evidence="2 3">
    <name type="scientific">Fictibacillus barbaricus</name>
    <dbReference type="NCBI Taxonomy" id="182136"/>
    <lineage>
        <taxon>Bacteria</taxon>
        <taxon>Bacillati</taxon>
        <taxon>Bacillota</taxon>
        <taxon>Bacilli</taxon>
        <taxon>Bacillales</taxon>
        <taxon>Fictibacillaceae</taxon>
        <taxon>Fictibacillus</taxon>
    </lineage>
</organism>
<evidence type="ECO:0000313" key="3">
    <source>
        <dbReference type="Proteomes" id="UP001258181"/>
    </source>
</evidence>
<gene>
    <name evidence="2" type="ORF">J2X07_003201</name>
</gene>
<keyword evidence="2" id="KW-0378">Hydrolase</keyword>
<accession>A0ABU1U476</accession>
<evidence type="ECO:0000313" key="2">
    <source>
        <dbReference type="EMBL" id="MDR7074206.1"/>
    </source>
</evidence>
<dbReference type="InterPro" id="IPR029058">
    <property type="entry name" value="AB_hydrolase_fold"/>
</dbReference>
<dbReference type="Gene3D" id="3.40.50.1820">
    <property type="entry name" value="alpha/beta hydrolase"/>
    <property type="match status" value="1"/>
</dbReference>
<keyword evidence="2" id="KW-0645">Protease</keyword>
<dbReference type="Pfam" id="PF00326">
    <property type="entry name" value="Peptidase_S9"/>
    <property type="match status" value="1"/>
</dbReference>
<comment type="caution">
    <text evidence="2">The sequence shown here is derived from an EMBL/GenBank/DDBJ whole genome shotgun (WGS) entry which is preliminary data.</text>
</comment>
<proteinExistence type="predicted"/>
<dbReference type="InterPro" id="IPR001375">
    <property type="entry name" value="Peptidase_S9_cat"/>
</dbReference>
<dbReference type="GO" id="GO:0004177">
    <property type="term" value="F:aminopeptidase activity"/>
    <property type="evidence" value="ECO:0007669"/>
    <property type="project" value="UniProtKB-KW"/>
</dbReference>
<name>A0ABU1U476_9BACL</name>
<evidence type="ECO:0000259" key="1">
    <source>
        <dbReference type="Pfam" id="PF00326"/>
    </source>
</evidence>
<dbReference type="EMBL" id="JAVDWA010000006">
    <property type="protein sequence ID" value="MDR7074206.1"/>
    <property type="molecule type" value="Genomic_DNA"/>
</dbReference>
<keyword evidence="3" id="KW-1185">Reference proteome</keyword>
<keyword evidence="2" id="KW-0031">Aminopeptidase</keyword>
<sequence length="91" mass="10775">MATTLWENKERYIRNSPLFDFQNIQVPVLIVQGIQDHLCSDEAGSIFTSLNRLGKTAELALYDEGHWQGTWKEENLKDYYDRVLDWFNKHL</sequence>
<protein>
    <submittedName>
        <fullName evidence="2">Dipeptidyl aminopeptidase/acylaminoacyl peptidase</fullName>
    </submittedName>
</protein>
<feature type="domain" description="Peptidase S9 prolyl oligopeptidase catalytic" evidence="1">
    <location>
        <begin position="5"/>
        <end position="91"/>
    </location>
</feature>